<dbReference type="PANTHER" id="PTHR31513:SF10">
    <property type="entry name" value="TYROSINE-PROTEIN KINASE EPHRIN TYPE A_B RECEPTOR-LIKE DOMAIN-CONTAINING PROTEIN"/>
    <property type="match status" value="1"/>
</dbReference>
<sequence length="132" mass="14876">MYSLSLMSFLLVLFIFALGVLFPFPSGINALFSEGPCRSAGFSRLSALWNLTSLVNVVVAFFCGLIHYTANSNKMPSNLKSWNFSTDESEWWILPSSLALCKIIQSRLVNRHVANQEIQESSLYSDDPNVFW</sequence>
<keyword evidence="3" id="KW-1185">Reference proteome</keyword>
<feature type="transmembrane region" description="Helical" evidence="1">
    <location>
        <begin position="49"/>
        <end position="70"/>
    </location>
</feature>
<dbReference type="Proteomes" id="UP001293593">
    <property type="component" value="Unassembled WGS sequence"/>
</dbReference>
<accession>A0AAE1KI78</accession>
<name>A0AAE1KI78_9FABA</name>
<reference evidence="2" key="1">
    <citation type="submission" date="2023-10" db="EMBL/GenBank/DDBJ databases">
        <title>Chromosome-level genome of the transformable northern wattle, Acacia crassicarpa.</title>
        <authorList>
            <person name="Massaro I."/>
            <person name="Sinha N.R."/>
            <person name="Poethig S."/>
            <person name="Leichty A.R."/>
        </authorList>
    </citation>
    <scope>NUCLEOTIDE SEQUENCE</scope>
    <source>
        <strain evidence="2">Acra3RX</strain>
        <tissue evidence="2">Leaf</tissue>
    </source>
</reference>
<protein>
    <submittedName>
        <fullName evidence="2">Uncharacterized protein</fullName>
    </submittedName>
</protein>
<comment type="caution">
    <text evidence="2">The sequence shown here is derived from an EMBL/GenBank/DDBJ whole genome shotgun (WGS) entry which is preliminary data.</text>
</comment>
<dbReference type="AlphaFoldDB" id="A0AAE1KI78"/>
<keyword evidence="1" id="KW-0812">Transmembrane</keyword>
<evidence type="ECO:0000313" key="2">
    <source>
        <dbReference type="EMBL" id="KAK4275764.1"/>
    </source>
</evidence>
<proteinExistence type="predicted"/>
<gene>
    <name evidence="2" type="ORF">QN277_018794</name>
</gene>
<keyword evidence="1" id="KW-1133">Transmembrane helix</keyword>
<evidence type="ECO:0000313" key="3">
    <source>
        <dbReference type="Proteomes" id="UP001293593"/>
    </source>
</evidence>
<dbReference type="PANTHER" id="PTHR31513">
    <property type="entry name" value="EPHRIN TYPE-B RECEPTOR"/>
    <property type="match status" value="1"/>
</dbReference>
<dbReference type="EMBL" id="JAWXYG010000004">
    <property type="protein sequence ID" value="KAK4275764.1"/>
    <property type="molecule type" value="Genomic_DNA"/>
</dbReference>
<evidence type="ECO:0000256" key="1">
    <source>
        <dbReference type="SAM" id="Phobius"/>
    </source>
</evidence>
<organism evidence="2 3">
    <name type="scientific">Acacia crassicarpa</name>
    <name type="common">northern wattle</name>
    <dbReference type="NCBI Taxonomy" id="499986"/>
    <lineage>
        <taxon>Eukaryota</taxon>
        <taxon>Viridiplantae</taxon>
        <taxon>Streptophyta</taxon>
        <taxon>Embryophyta</taxon>
        <taxon>Tracheophyta</taxon>
        <taxon>Spermatophyta</taxon>
        <taxon>Magnoliopsida</taxon>
        <taxon>eudicotyledons</taxon>
        <taxon>Gunneridae</taxon>
        <taxon>Pentapetalae</taxon>
        <taxon>rosids</taxon>
        <taxon>fabids</taxon>
        <taxon>Fabales</taxon>
        <taxon>Fabaceae</taxon>
        <taxon>Caesalpinioideae</taxon>
        <taxon>mimosoid clade</taxon>
        <taxon>Acacieae</taxon>
        <taxon>Acacia</taxon>
    </lineage>
</organism>
<keyword evidence="1" id="KW-0472">Membrane</keyword>